<dbReference type="SMART" id="SM00273">
    <property type="entry name" value="ENTH"/>
    <property type="match status" value="1"/>
</dbReference>
<accession>A0AAE0KWR6</accession>
<dbReference type="InterPro" id="IPR030224">
    <property type="entry name" value="Sla2_fam"/>
</dbReference>
<dbReference type="GO" id="GO:0043325">
    <property type="term" value="F:phosphatidylinositol-3,4-bisphosphate binding"/>
    <property type="evidence" value="ECO:0007669"/>
    <property type="project" value="TreeGrafter"/>
</dbReference>
<evidence type="ECO:0000256" key="1">
    <source>
        <dbReference type="ARBA" id="ARBA00004132"/>
    </source>
</evidence>
<name>A0AAE0KWR6_9CHLO</name>
<dbReference type="InterPro" id="IPR011417">
    <property type="entry name" value="ANTH_dom"/>
</dbReference>
<evidence type="ECO:0000256" key="2">
    <source>
        <dbReference type="ARBA" id="ARBA00023329"/>
    </source>
</evidence>
<gene>
    <name evidence="5" type="ORF">CYMTET_27857</name>
</gene>
<evidence type="ECO:0000313" key="5">
    <source>
        <dbReference type="EMBL" id="KAK3263329.1"/>
    </source>
</evidence>
<feature type="compositionally biased region" description="Basic and acidic residues" evidence="3">
    <location>
        <begin position="100"/>
        <end position="119"/>
    </location>
</feature>
<feature type="compositionally biased region" description="Polar residues" evidence="3">
    <location>
        <begin position="1"/>
        <end position="10"/>
    </location>
</feature>
<dbReference type="PROSITE" id="PS50942">
    <property type="entry name" value="ENTH"/>
    <property type="match status" value="1"/>
</dbReference>
<organism evidence="5 6">
    <name type="scientific">Cymbomonas tetramitiformis</name>
    <dbReference type="NCBI Taxonomy" id="36881"/>
    <lineage>
        <taxon>Eukaryota</taxon>
        <taxon>Viridiplantae</taxon>
        <taxon>Chlorophyta</taxon>
        <taxon>Pyramimonadophyceae</taxon>
        <taxon>Pyramimonadales</taxon>
        <taxon>Pyramimonadaceae</taxon>
        <taxon>Cymbomonas</taxon>
    </lineage>
</organism>
<dbReference type="Pfam" id="PF07651">
    <property type="entry name" value="ANTH"/>
    <property type="match status" value="1"/>
</dbReference>
<evidence type="ECO:0000259" key="4">
    <source>
        <dbReference type="PROSITE" id="PS50942"/>
    </source>
</evidence>
<dbReference type="GO" id="GO:0006897">
    <property type="term" value="P:endocytosis"/>
    <property type="evidence" value="ECO:0007669"/>
    <property type="project" value="InterPro"/>
</dbReference>
<dbReference type="InterPro" id="IPR008942">
    <property type="entry name" value="ENTH_VHS"/>
</dbReference>
<dbReference type="PANTHER" id="PTHR10407">
    <property type="entry name" value="HUNTINGTIN INTERACTING PROTEIN 1"/>
    <property type="match status" value="1"/>
</dbReference>
<dbReference type="GO" id="GO:0080025">
    <property type="term" value="F:phosphatidylinositol-3,5-bisphosphate binding"/>
    <property type="evidence" value="ECO:0007669"/>
    <property type="project" value="TreeGrafter"/>
</dbReference>
<dbReference type="GO" id="GO:0048268">
    <property type="term" value="P:clathrin coat assembly"/>
    <property type="evidence" value="ECO:0007669"/>
    <property type="project" value="TreeGrafter"/>
</dbReference>
<proteinExistence type="predicted"/>
<dbReference type="GO" id="GO:0035615">
    <property type="term" value="F:clathrin adaptor activity"/>
    <property type="evidence" value="ECO:0007669"/>
    <property type="project" value="TreeGrafter"/>
</dbReference>
<dbReference type="Proteomes" id="UP001190700">
    <property type="component" value="Unassembled WGS sequence"/>
</dbReference>
<comment type="caution">
    <text evidence="5">The sequence shown here is derived from an EMBL/GenBank/DDBJ whole genome shotgun (WGS) entry which is preliminary data.</text>
</comment>
<dbReference type="GO" id="GO:0051015">
    <property type="term" value="F:actin filament binding"/>
    <property type="evidence" value="ECO:0007669"/>
    <property type="project" value="TreeGrafter"/>
</dbReference>
<dbReference type="AlphaFoldDB" id="A0AAE0KWR6"/>
<evidence type="ECO:0000313" key="6">
    <source>
        <dbReference type="Proteomes" id="UP001190700"/>
    </source>
</evidence>
<feature type="region of interest" description="Disordered" evidence="3">
    <location>
        <begin position="1"/>
        <end position="119"/>
    </location>
</feature>
<comment type="subcellular location">
    <subcellularLocation>
        <location evidence="1">Cytoplasmic vesicle</location>
        <location evidence="1">Clathrin-coated vesicle</location>
    </subcellularLocation>
</comment>
<sequence>MSGDQRNTPWNAPLTVSLEGFLSQKPISTTASQSSQHNTSEVNRPNKPQRRHSHIVRGQGSWGDEDFAHTRIANDSQTNTGRRKSTTSIGGVKSLFNGKFNKDGSKKHSVEKATSKDEAAPKVKHLQRVLQESWDDRREGVATVFGLLMKRPILSYPVVALKALLVAHKLLLQGPPEVLPEAYERMPFFQSLCEGNADGSPHGSLVFRYAMMLAEKTNFHHSHPAFANNYSFDSRRERVITNDPSLGPLRSLFRIQELVLTTLLPCLTTVLEKGRNSKGTYALRLAVTLSLLREADLVYEICVYLLGALVTGSAVSEDLADVLRRFDCMAHLLPVAASSHDACHSQPVPTSRP</sequence>
<keyword evidence="2" id="KW-0968">Cytoplasmic vesicle</keyword>
<dbReference type="GO" id="GO:0030864">
    <property type="term" value="C:cortical actin cytoskeleton"/>
    <property type="evidence" value="ECO:0007669"/>
    <property type="project" value="TreeGrafter"/>
</dbReference>
<protein>
    <recommendedName>
        <fullName evidence="4">ENTH domain-containing protein</fullName>
    </recommendedName>
</protein>
<keyword evidence="6" id="KW-1185">Reference proteome</keyword>
<dbReference type="GO" id="GO:0032051">
    <property type="term" value="F:clathrin light chain binding"/>
    <property type="evidence" value="ECO:0007669"/>
    <property type="project" value="TreeGrafter"/>
</dbReference>
<evidence type="ECO:0000256" key="3">
    <source>
        <dbReference type="SAM" id="MobiDB-lite"/>
    </source>
</evidence>
<feature type="domain" description="ENTH" evidence="4">
    <location>
        <begin position="98"/>
        <end position="227"/>
    </location>
</feature>
<dbReference type="InterPro" id="IPR013809">
    <property type="entry name" value="ENTH"/>
</dbReference>
<reference evidence="5 6" key="1">
    <citation type="journal article" date="2015" name="Genome Biol. Evol.">
        <title>Comparative Genomics of a Bacterivorous Green Alga Reveals Evolutionary Causalities and Consequences of Phago-Mixotrophic Mode of Nutrition.</title>
        <authorList>
            <person name="Burns J.A."/>
            <person name="Paasch A."/>
            <person name="Narechania A."/>
            <person name="Kim E."/>
        </authorList>
    </citation>
    <scope>NUCLEOTIDE SEQUENCE [LARGE SCALE GENOMIC DNA]</scope>
    <source>
        <strain evidence="5 6">PLY_AMNH</strain>
    </source>
</reference>
<dbReference type="Gene3D" id="1.25.40.90">
    <property type="match status" value="1"/>
</dbReference>
<dbReference type="GO" id="GO:0007015">
    <property type="term" value="P:actin filament organization"/>
    <property type="evidence" value="ECO:0007669"/>
    <property type="project" value="TreeGrafter"/>
</dbReference>
<dbReference type="EMBL" id="LGRX02015543">
    <property type="protein sequence ID" value="KAK3263329.1"/>
    <property type="molecule type" value="Genomic_DNA"/>
</dbReference>
<dbReference type="GO" id="GO:0030136">
    <property type="term" value="C:clathrin-coated vesicle"/>
    <property type="evidence" value="ECO:0007669"/>
    <property type="project" value="UniProtKB-SubCell"/>
</dbReference>
<dbReference type="SUPFAM" id="SSF48464">
    <property type="entry name" value="ENTH/VHS domain"/>
    <property type="match status" value="1"/>
</dbReference>
<dbReference type="PANTHER" id="PTHR10407:SF15">
    <property type="entry name" value="HUNTINGTIN INTERACTING PROTEIN 1"/>
    <property type="match status" value="1"/>
</dbReference>
<feature type="compositionally biased region" description="Polar residues" evidence="3">
    <location>
        <begin position="25"/>
        <end position="43"/>
    </location>
</feature>